<evidence type="ECO:0000256" key="1">
    <source>
        <dbReference type="SAM" id="MobiDB-lite"/>
    </source>
</evidence>
<feature type="region of interest" description="Disordered" evidence="1">
    <location>
        <begin position="92"/>
        <end position="120"/>
    </location>
</feature>
<gene>
    <name evidence="2" type="ORF">EXU48_04075</name>
</gene>
<evidence type="ECO:0000313" key="3">
    <source>
        <dbReference type="Proteomes" id="UP000504882"/>
    </source>
</evidence>
<evidence type="ECO:0000313" key="2">
    <source>
        <dbReference type="EMBL" id="TDE97379.1"/>
    </source>
</evidence>
<accession>A0ABY2EAX7</accession>
<organism evidence="2 3">
    <name type="scientific">Occultella glacieicola</name>
    <dbReference type="NCBI Taxonomy" id="2518684"/>
    <lineage>
        <taxon>Bacteria</taxon>
        <taxon>Bacillati</taxon>
        <taxon>Actinomycetota</taxon>
        <taxon>Actinomycetes</taxon>
        <taxon>Micrococcales</taxon>
        <taxon>Ruaniaceae</taxon>
        <taxon>Occultella</taxon>
    </lineage>
</organism>
<dbReference type="Proteomes" id="UP000504882">
    <property type="component" value="Unassembled WGS sequence"/>
</dbReference>
<name>A0ABY2EAX7_9MICO</name>
<comment type="caution">
    <text evidence="2">The sequence shown here is derived from an EMBL/GenBank/DDBJ whole genome shotgun (WGS) entry which is preliminary data.</text>
</comment>
<feature type="compositionally biased region" description="Basic and acidic residues" evidence="1">
    <location>
        <begin position="24"/>
        <end position="38"/>
    </location>
</feature>
<keyword evidence="3" id="KW-1185">Reference proteome</keyword>
<proteinExistence type="predicted"/>
<dbReference type="Pfam" id="PF11238">
    <property type="entry name" value="DUF3039"/>
    <property type="match status" value="1"/>
</dbReference>
<dbReference type="InterPro" id="IPR021400">
    <property type="entry name" value="DUF3039"/>
</dbReference>
<dbReference type="EMBL" id="SMNA01000002">
    <property type="protein sequence ID" value="TDE97379.1"/>
    <property type="molecule type" value="Genomic_DNA"/>
</dbReference>
<sequence length="120" mass="12472">MSEPLPPTQPQETERLSSGSGTDVLERAEVREEASPGDAERYAHYVKKEKITASAVSGAPVIALCGKVWTPNRDPSKFPICPACKEIFEGLTGGGGGGKDGAGSESGGRGRGFFGFGSKK</sequence>
<dbReference type="RefSeq" id="WP_133106305.1">
    <property type="nucleotide sequence ID" value="NZ_SMNA01000002.1"/>
</dbReference>
<feature type="region of interest" description="Disordered" evidence="1">
    <location>
        <begin position="1"/>
        <end position="38"/>
    </location>
</feature>
<protein>
    <submittedName>
        <fullName evidence="2">DUF3039 domain-containing protein</fullName>
    </submittedName>
</protein>
<reference evidence="2 3" key="1">
    <citation type="submission" date="2019-03" db="EMBL/GenBank/DDBJ databases">
        <title>Genomic features of bacteria from cold environments.</title>
        <authorList>
            <person name="Shen L."/>
        </authorList>
    </citation>
    <scope>NUCLEOTIDE SEQUENCE [LARGE SCALE GENOMIC DNA]</scope>
    <source>
        <strain evidence="3">T3246-1</strain>
    </source>
</reference>